<accession>G4YG17</accession>
<organism evidence="2 3">
    <name type="scientific">Phytophthora sojae (strain P6497)</name>
    <name type="common">Soybean stem and root rot agent</name>
    <name type="synonym">Phytophthora megasperma f. sp. glycines</name>
    <dbReference type="NCBI Taxonomy" id="1094619"/>
    <lineage>
        <taxon>Eukaryota</taxon>
        <taxon>Sar</taxon>
        <taxon>Stramenopiles</taxon>
        <taxon>Oomycota</taxon>
        <taxon>Peronosporomycetes</taxon>
        <taxon>Peronosporales</taxon>
        <taxon>Peronosporaceae</taxon>
        <taxon>Phytophthora</taxon>
    </lineage>
</organism>
<proteinExistence type="predicted"/>
<dbReference type="AlphaFoldDB" id="G4YG17"/>
<dbReference type="KEGG" id="psoj:PHYSODRAFT_475936"/>
<name>G4YG17_PHYSP</name>
<protein>
    <submittedName>
        <fullName evidence="2">Uncharacterized protein</fullName>
    </submittedName>
</protein>
<dbReference type="InParanoid" id="G4YG17"/>
<evidence type="ECO:0000313" key="3">
    <source>
        <dbReference type="Proteomes" id="UP000002640"/>
    </source>
</evidence>
<gene>
    <name evidence="2" type="ORF">PHYSODRAFT_475936</name>
</gene>
<dbReference type="RefSeq" id="XP_009515635.1">
    <property type="nucleotide sequence ID" value="XM_009517340.1"/>
</dbReference>
<dbReference type="GeneID" id="20654675"/>
<keyword evidence="3" id="KW-1185">Reference proteome</keyword>
<dbReference type="EMBL" id="JH159151">
    <property type="protein sequence ID" value="EGZ28360.1"/>
    <property type="molecule type" value="Genomic_DNA"/>
</dbReference>
<dbReference type="Proteomes" id="UP000002640">
    <property type="component" value="Unassembled WGS sequence"/>
</dbReference>
<reference evidence="2 3" key="1">
    <citation type="journal article" date="2006" name="Science">
        <title>Phytophthora genome sequences uncover evolutionary origins and mechanisms of pathogenesis.</title>
        <authorList>
            <person name="Tyler B.M."/>
            <person name="Tripathy S."/>
            <person name="Zhang X."/>
            <person name="Dehal P."/>
            <person name="Jiang R.H."/>
            <person name="Aerts A."/>
            <person name="Arredondo F.D."/>
            <person name="Baxter L."/>
            <person name="Bensasson D."/>
            <person name="Beynon J.L."/>
            <person name="Chapman J."/>
            <person name="Damasceno C.M."/>
            <person name="Dorrance A.E."/>
            <person name="Dou D."/>
            <person name="Dickerman A.W."/>
            <person name="Dubchak I.L."/>
            <person name="Garbelotto M."/>
            <person name="Gijzen M."/>
            <person name="Gordon S.G."/>
            <person name="Govers F."/>
            <person name="Grunwald N.J."/>
            <person name="Huang W."/>
            <person name="Ivors K.L."/>
            <person name="Jones R.W."/>
            <person name="Kamoun S."/>
            <person name="Krampis K."/>
            <person name="Lamour K.H."/>
            <person name="Lee M.K."/>
            <person name="McDonald W.H."/>
            <person name="Medina M."/>
            <person name="Meijer H.J."/>
            <person name="Nordberg E.K."/>
            <person name="Maclean D.J."/>
            <person name="Ospina-Giraldo M.D."/>
            <person name="Morris P.F."/>
            <person name="Phuntumart V."/>
            <person name="Putnam N.H."/>
            <person name="Rash S."/>
            <person name="Rose J.K."/>
            <person name="Sakihama Y."/>
            <person name="Salamov A.A."/>
            <person name="Savidor A."/>
            <person name="Scheuring C.F."/>
            <person name="Smith B.M."/>
            <person name="Sobral B.W."/>
            <person name="Terry A."/>
            <person name="Torto-Alalibo T.A."/>
            <person name="Win J."/>
            <person name="Xu Z."/>
            <person name="Zhang H."/>
            <person name="Grigoriev I.V."/>
            <person name="Rokhsar D.S."/>
            <person name="Boore J.L."/>
        </authorList>
    </citation>
    <scope>NUCLEOTIDE SEQUENCE [LARGE SCALE GENOMIC DNA]</scope>
    <source>
        <strain evidence="2 3">P6497</strain>
    </source>
</reference>
<feature type="non-terminal residue" evidence="2">
    <location>
        <position position="1"/>
    </location>
</feature>
<sequence>KHDSDELLLIANAGQTGEEFSINVREHLCIALALWSWDPVWCHQTGGKMIHVKCWSDSKAAVAWCSKLHSTKLFSQEINRCIGLAEAFFNLRVSAKHIPGSTNWMADAASRAWTEPHQTRWTKCSSSWTQIPIPRLQSRSLATSSTAKFNSTWEQWTKWCEWLNLPWWLPENPSHHSYQLALFATYCWQYGWNASKVGNTTNTVLSKISHFSWRHRRMLGYGVRLLPAHQLAITGMRRSNPPTSPKSPTDKRVQQRRTTGC</sequence>
<feature type="region of interest" description="Disordered" evidence="1">
    <location>
        <begin position="235"/>
        <end position="261"/>
    </location>
</feature>
<evidence type="ECO:0000256" key="1">
    <source>
        <dbReference type="SAM" id="MobiDB-lite"/>
    </source>
</evidence>
<evidence type="ECO:0000313" key="2">
    <source>
        <dbReference type="EMBL" id="EGZ28360.1"/>
    </source>
</evidence>